<dbReference type="CDD" id="cd17546">
    <property type="entry name" value="REC_hyHK_CKI1_RcsC-like"/>
    <property type="match status" value="1"/>
</dbReference>
<organism evidence="7 8">
    <name type="scientific">Noviherbaspirillum aridicola</name>
    <dbReference type="NCBI Taxonomy" id="2849687"/>
    <lineage>
        <taxon>Bacteria</taxon>
        <taxon>Pseudomonadati</taxon>
        <taxon>Pseudomonadota</taxon>
        <taxon>Betaproteobacteria</taxon>
        <taxon>Burkholderiales</taxon>
        <taxon>Oxalobacteraceae</taxon>
        <taxon>Noviherbaspirillum</taxon>
    </lineage>
</organism>
<sequence>MDSRPASPRLRLLIADDNAVSRMIAAGLAEKLGHAADMAADGEQALRMLAERHYDLVLMDCEMPRLDGYAATRRLRALEGNMRHTPVVALTAALGEEERLSCLEAGMDDFLCKPLSLTGLEEVLARRSPAAADTRGTSETDGLEAVARHLGNRHPELATLWLDDCPHRLDALRSAVADGDVMGAARAAHALAGACASIGAREVSAQCQEMERQARGGHAAGLADRLARIEAGCAEVAARLRQMLQSSVQS</sequence>
<reference evidence="7 8" key="1">
    <citation type="journal article" date="2022" name="Int. J. Syst. Evol. Microbiol.">
        <title>Noviherbaspirillum aridicola sp. nov., isolated from an arid soil in Pakistan.</title>
        <authorList>
            <person name="Khan I.U."/>
            <person name="Saqib M."/>
            <person name="Amin A."/>
            <person name="Hussain F."/>
            <person name="Li L."/>
            <person name="Liu Y.H."/>
            <person name="Fang B.Z."/>
            <person name="Ahmed I."/>
            <person name="Li W.J."/>
        </authorList>
    </citation>
    <scope>NUCLEOTIDE SEQUENCE [LARGE SCALE GENOMIC DNA]</scope>
    <source>
        <strain evidence="7 8">NCCP-691</strain>
    </source>
</reference>
<dbReference type="PROSITE" id="PS50110">
    <property type="entry name" value="RESPONSE_REGULATORY"/>
    <property type="match status" value="1"/>
</dbReference>
<dbReference type="PROSITE" id="PS50894">
    <property type="entry name" value="HPT"/>
    <property type="match status" value="1"/>
</dbReference>
<keyword evidence="1 4" id="KW-0597">Phosphoprotein</keyword>
<accession>A0ABQ4Q9X9</accession>
<dbReference type="Gene3D" id="1.20.120.160">
    <property type="entry name" value="HPT domain"/>
    <property type="match status" value="1"/>
</dbReference>
<evidence type="ECO:0000313" key="7">
    <source>
        <dbReference type="EMBL" id="GIZ53859.1"/>
    </source>
</evidence>
<evidence type="ECO:0000256" key="1">
    <source>
        <dbReference type="ARBA" id="ARBA00022553"/>
    </source>
</evidence>
<name>A0ABQ4Q9X9_9BURK</name>
<keyword evidence="8" id="KW-1185">Reference proteome</keyword>
<feature type="domain" description="HPt" evidence="6">
    <location>
        <begin position="150"/>
        <end position="250"/>
    </location>
</feature>
<evidence type="ECO:0000256" key="2">
    <source>
        <dbReference type="ARBA" id="ARBA00023012"/>
    </source>
</evidence>
<proteinExistence type="predicted"/>
<dbReference type="SUPFAM" id="SSF47226">
    <property type="entry name" value="Histidine-containing phosphotransfer domain, HPT domain"/>
    <property type="match status" value="1"/>
</dbReference>
<dbReference type="InterPro" id="IPR008207">
    <property type="entry name" value="Sig_transdc_His_kin_Hpt_dom"/>
</dbReference>
<dbReference type="EMBL" id="BPMK01000021">
    <property type="protein sequence ID" value="GIZ53859.1"/>
    <property type="molecule type" value="Genomic_DNA"/>
</dbReference>
<feature type="modified residue" description="Phosphohistidine" evidence="3">
    <location>
        <position position="189"/>
    </location>
</feature>
<feature type="domain" description="Response regulatory" evidence="5">
    <location>
        <begin position="11"/>
        <end position="128"/>
    </location>
</feature>
<keyword evidence="2" id="KW-0902">Two-component regulatory system</keyword>
<protein>
    <recommendedName>
        <fullName evidence="9">Hpt domain-containing protein</fullName>
    </recommendedName>
</protein>
<gene>
    <name evidence="7" type="ORF">NCCP691_38730</name>
</gene>
<feature type="modified residue" description="4-aspartylphosphate" evidence="4">
    <location>
        <position position="60"/>
    </location>
</feature>
<comment type="caution">
    <text evidence="7">The sequence shown here is derived from an EMBL/GenBank/DDBJ whole genome shotgun (WGS) entry which is preliminary data.</text>
</comment>
<evidence type="ECO:0008006" key="9">
    <source>
        <dbReference type="Google" id="ProtNLM"/>
    </source>
</evidence>
<dbReference type="PANTHER" id="PTHR45339">
    <property type="entry name" value="HYBRID SIGNAL TRANSDUCTION HISTIDINE KINASE J"/>
    <property type="match status" value="1"/>
</dbReference>
<dbReference type="Pfam" id="PF00072">
    <property type="entry name" value="Response_reg"/>
    <property type="match status" value="1"/>
</dbReference>
<evidence type="ECO:0000256" key="4">
    <source>
        <dbReference type="PROSITE-ProRule" id="PRU00169"/>
    </source>
</evidence>
<dbReference type="Pfam" id="PF01627">
    <property type="entry name" value="Hpt"/>
    <property type="match status" value="1"/>
</dbReference>
<dbReference type="InterPro" id="IPR036641">
    <property type="entry name" value="HPT_dom_sf"/>
</dbReference>
<dbReference type="InterPro" id="IPR011006">
    <property type="entry name" value="CheY-like_superfamily"/>
</dbReference>
<dbReference type="PANTHER" id="PTHR45339:SF5">
    <property type="entry name" value="HISTIDINE KINASE"/>
    <property type="match status" value="1"/>
</dbReference>
<dbReference type="SUPFAM" id="SSF52172">
    <property type="entry name" value="CheY-like"/>
    <property type="match status" value="1"/>
</dbReference>
<evidence type="ECO:0000259" key="5">
    <source>
        <dbReference type="PROSITE" id="PS50110"/>
    </source>
</evidence>
<evidence type="ECO:0000259" key="6">
    <source>
        <dbReference type="PROSITE" id="PS50894"/>
    </source>
</evidence>
<dbReference type="Proteomes" id="UP000887222">
    <property type="component" value="Unassembled WGS sequence"/>
</dbReference>
<evidence type="ECO:0000256" key="3">
    <source>
        <dbReference type="PROSITE-ProRule" id="PRU00110"/>
    </source>
</evidence>
<dbReference type="SMART" id="SM00073">
    <property type="entry name" value="HPT"/>
    <property type="match status" value="1"/>
</dbReference>
<dbReference type="InterPro" id="IPR001789">
    <property type="entry name" value="Sig_transdc_resp-reg_receiver"/>
</dbReference>
<dbReference type="RefSeq" id="WP_220810272.1">
    <property type="nucleotide sequence ID" value="NZ_BPMK01000021.1"/>
</dbReference>
<evidence type="ECO:0000313" key="8">
    <source>
        <dbReference type="Proteomes" id="UP000887222"/>
    </source>
</evidence>
<dbReference type="SMART" id="SM00448">
    <property type="entry name" value="REC"/>
    <property type="match status" value="1"/>
</dbReference>
<dbReference type="Gene3D" id="3.40.50.2300">
    <property type="match status" value="1"/>
</dbReference>